<name>A0A2M9CGB1_9MICO</name>
<proteinExistence type="predicted"/>
<feature type="transmembrane region" description="Helical" evidence="1">
    <location>
        <begin position="34"/>
        <end position="50"/>
    </location>
</feature>
<evidence type="ECO:0000256" key="1">
    <source>
        <dbReference type="SAM" id="Phobius"/>
    </source>
</evidence>
<keyword evidence="2" id="KW-0732">Signal</keyword>
<accession>A0A2M9CGB1</accession>
<keyword evidence="4" id="KW-1185">Reference proteome</keyword>
<keyword evidence="1" id="KW-1133">Transmembrane helix</keyword>
<gene>
    <name evidence="3" type="ORF">CLV46_0414</name>
</gene>
<evidence type="ECO:0000313" key="3">
    <source>
        <dbReference type="EMBL" id="PJJ70885.1"/>
    </source>
</evidence>
<organism evidence="3 4">
    <name type="scientific">Diaminobutyricimonas aerilata</name>
    <dbReference type="NCBI Taxonomy" id="1162967"/>
    <lineage>
        <taxon>Bacteria</taxon>
        <taxon>Bacillati</taxon>
        <taxon>Actinomycetota</taxon>
        <taxon>Actinomycetes</taxon>
        <taxon>Micrococcales</taxon>
        <taxon>Microbacteriaceae</taxon>
        <taxon>Diaminobutyricimonas</taxon>
    </lineage>
</organism>
<dbReference type="AlphaFoldDB" id="A0A2M9CGB1"/>
<evidence type="ECO:0000313" key="4">
    <source>
        <dbReference type="Proteomes" id="UP000228758"/>
    </source>
</evidence>
<dbReference type="RefSeq" id="WP_100363259.1">
    <property type="nucleotide sequence ID" value="NZ_PGFF01000001.1"/>
</dbReference>
<evidence type="ECO:0000256" key="2">
    <source>
        <dbReference type="SAM" id="SignalP"/>
    </source>
</evidence>
<reference evidence="3 4" key="1">
    <citation type="submission" date="2017-11" db="EMBL/GenBank/DDBJ databases">
        <title>Genomic Encyclopedia of Archaeal and Bacterial Type Strains, Phase II (KMG-II): From Individual Species to Whole Genera.</title>
        <authorList>
            <person name="Goeker M."/>
        </authorList>
    </citation>
    <scope>NUCLEOTIDE SEQUENCE [LARGE SCALE GENOMIC DNA]</scope>
    <source>
        <strain evidence="3 4">DSM 27393</strain>
    </source>
</reference>
<feature type="chain" id="PRO_5014902804" evidence="2">
    <location>
        <begin position="25"/>
        <end position="59"/>
    </location>
</feature>
<protein>
    <submittedName>
        <fullName evidence="3">Putative secreted protein with PEP-CTERM sorting signal</fullName>
    </submittedName>
</protein>
<feature type="signal peptide" evidence="2">
    <location>
        <begin position="1"/>
        <end position="24"/>
    </location>
</feature>
<comment type="caution">
    <text evidence="3">The sequence shown here is derived from an EMBL/GenBank/DDBJ whole genome shotgun (WGS) entry which is preliminary data.</text>
</comment>
<dbReference type="EMBL" id="PGFF01000001">
    <property type="protein sequence ID" value="PJJ70885.1"/>
    <property type="molecule type" value="Genomic_DNA"/>
</dbReference>
<dbReference type="Proteomes" id="UP000228758">
    <property type="component" value="Unassembled WGS sequence"/>
</dbReference>
<sequence length="59" mass="6381">MNRRTTVVILFVASALFAASAVLAFASGDEFTATLNAIAALLFVVAAVLARRRQRDTRR</sequence>
<keyword evidence="1" id="KW-0472">Membrane</keyword>
<keyword evidence="1" id="KW-0812">Transmembrane</keyword>